<evidence type="ECO:0000256" key="3">
    <source>
        <dbReference type="SAM" id="SignalP"/>
    </source>
</evidence>
<dbReference type="InterPro" id="IPR023346">
    <property type="entry name" value="Lysozyme-like_dom_sf"/>
</dbReference>
<reference evidence="6" key="1">
    <citation type="submission" date="2021-11" db="EMBL/GenBank/DDBJ databases">
        <authorList>
            <person name="Rodrigo-Torres L."/>
            <person name="Arahal R. D."/>
            <person name="Lucena T."/>
        </authorList>
    </citation>
    <scope>NUCLEOTIDE SEQUENCE</scope>
    <source>
        <strain evidence="6">CECT 7928</strain>
    </source>
</reference>
<name>A0ABM9A7A8_9VIBR</name>
<evidence type="ECO:0000256" key="2">
    <source>
        <dbReference type="ARBA" id="ARBA00022729"/>
    </source>
</evidence>
<gene>
    <name evidence="6" type="primary">slt</name>
    <name evidence="6" type="ORF">VMF7928_03381</name>
</gene>
<protein>
    <submittedName>
        <fullName evidence="6">Soluble lytic murein transglycosylase</fullName>
        <ecNumber evidence="6">4.2.2.-</ecNumber>
    </submittedName>
</protein>
<keyword evidence="7" id="KW-1185">Reference proteome</keyword>
<dbReference type="CDD" id="cd13401">
    <property type="entry name" value="Slt70-like"/>
    <property type="match status" value="1"/>
</dbReference>
<dbReference type="GO" id="GO:0016829">
    <property type="term" value="F:lyase activity"/>
    <property type="evidence" value="ECO:0007669"/>
    <property type="project" value="UniProtKB-KW"/>
</dbReference>
<comment type="caution">
    <text evidence="6">The sequence shown here is derived from an EMBL/GenBank/DDBJ whole genome shotgun (WGS) entry which is preliminary data.</text>
</comment>
<organism evidence="6 7">
    <name type="scientific">Vibrio marisflavi CECT 7928</name>
    <dbReference type="NCBI Taxonomy" id="634439"/>
    <lineage>
        <taxon>Bacteria</taxon>
        <taxon>Pseudomonadati</taxon>
        <taxon>Pseudomonadota</taxon>
        <taxon>Gammaproteobacteria</taxon>
        <taxon>Vibrionales</taxon>
        <taxon>Vibrionaceae</taxon>
        <taxon>Vibrio</taxon>
    </lineage>
</organism>
<dbReference type="Gene3D" id="1.25.20.10">
    <property type="entry name" value="Bacterial muramidases"/>
    <property type="match status" value="1"/>
</dbReference>
<dbReference type="InterPro" id="IPR008939">
    <property type="entry name" value="Lytic_TGlycosylase_superhlx_U"/>
</dbReference>
<accession>A0ABM9A7A8</accession>
<evidence type="ECO:0000259" key="5">
    <source>
        <dbReference type="Pfam" id="PF14718"/>
    </source>
</evidence>
<dbReference type="SUPFAM" id="SSF48435">
    <property type="entry name" value="Bacterial muramidases"/>
    <property type="match status" value="1"/>
</dbReference>
<feature type="signal peptide" evidence="3">
    <location>
        <begin position="1"/>
        <end position="29"/>
    </location>
</feature>
<proteinExistence type="inferred from homology"/>
<dbReference type="Pfam" id="PF01464">
    <property type="entry name" value="SLT"/>
    <property type="match status" value="1"/>
</dbReference>
<evidence type="ECO:0000259" key="4">
    <source>
        <dbReference type="Pfam" id="PF01464"/>
    </source>
</evidence>
<keyword evidence="6" id="KW-0456">Lyase</keyword>
<feature type="chain" id="PRO_5046175717" evidence="3">
    <location>
        <begin position="30"/>
        <end position="650"/>
    </location>
</feature>
<dbReference type="Proteomes" id="UP000838748">
    <property type="component" value="Unassembled WGS sequence"/>
</dbReference>
<dbReference type="InterPro" id="IPR012289">
    <property type="entry name" value="Lytic_TGlycosylase_superhlx_L"/>
</dbReference>
<dbReference type="PANTHER" id="PTHR37423:SF5">
    <property type="entry name" value="SOLUBLE LYTIC MUREIN TRANSGLYCOSYLASE"/>
    <property type="match status" value="1"/>
</dbReference>
<feature type="domain" description="Lytic transglycosylase superhelical linker" evidence="5">
    <location>
        <begin position="414"/>
        <end position="478"/>
    </location>
</feature>
<dbReference type="EMBL" id="CAKLDM010000002">
    <property type="protein sequence ID" value="CAH0541104.1"/>
    <property type="molecule type" value="Genomic_DNA"/>
</dbReference>
<sequence length="650" mass="75951">MVGKSFNKLYQLVSCSSVCAFLFVGNSLASPVSNIQEQRALYDRAQKLLDRRQVSQYQSIRKKISDYPLTPYTDYRAFLIDLSAKSPDQVNEFIQYNYSYPFSSSIRAPYIETLALQRKWKQLLEFQYSEPSGEAYKCHYYTALYKVGQKEQAFEGMDKLWLSGDSISKHCDYLIKVWDKAGLKTDDIILRRMLLAFDERNNGLMKYLKRQLKTAEAQKKAAEITDLYSKPEMVVRFARENAEDSDIYLMQVSSALKRLARKDAEKAQVAFSQVMVNNSFKEEDKQKLAEFIVYRLMNTESEPLAKWRDDVIDMSNEDKLIERRIRLAIQQADWRGTQRWIAHLTPETRETLRWQYWLGRSEIALGMHEHGQTRLETLLGKRNFYSVAAAGFMGVPVAYPTTFLNLDHTVIEPHKRALYRIQELIDRSKISAAKTEWNWLLRNASIEEKKMLAAYAADKNWHHLTVKASISAKLWDNVQLRFPIAHQWWFDHYAEKHGIDPITLMSLARQESAMDVNARSPVGARGIMQIMPRTAQYTARKYRIRYNGARDLYSVGKNIEIGSSYLNGLLERFDDNRIFAFAAYNAGPHRVKKWRERSNENLDVYAFIESIPFNETRGYVQNILMFETYYRDLMGVDGQFLTKREKLARY</sequence>
<dbReference type="InterPro" id="IPR008258">
    <property type="entry name" value="Transglycosylase_SLT_dom_1"/>
</dbReference>
<comment type="similarity">
    <text evidence="1">Belongs to the transglycosylase Slt family.</text>
</comment>
<dbReference type="Gene3D" id="1.10.1240.20">
    <property type="entry name" value="Lytic transglycosylase, superhelical linker domain"/>
    <property type="match status" value="1"/>
</dbReference>
<keyword evidence="2 3" id="KW-0732">Signal</keyword>
<evidence type="ECO:0000313" key="6">
    <source>
        <dbReference type="EMBL" id="CAH0541104.1"/>
    </source>
</evidence>
<evidence type="ECO:0000256" key="1">
    <source>
        <dbReference type="ARBA" id="ARBA00007734"/>
    </source>
</evidence>
<dbReference type="SUPFAM" id="SSF53955">
    <property type="entry name" value="Lysozyme-like"/>
    <property type="match status" value="1"/>
</dbReference>
<dbReference type="InterPro" id="IPR037061">
    <property type="entry name" value="Lytic_TGlycoase_superhlx_L_sf"/>
</dbReference>
<evidence type="ECO:0000313" key="7">
    <source>
        <dbReference type="Proteomes" id="UP000838748"/>
    </source>
</evidence>
<dbReference type="Gene3D" id="1.10.530.10">
    <property type="match status" value="1"/>
</dbReference>
<feature type="domain" description="Transglycosylase SLT" evidence="4">
    <location>
        <begin position="491"/>
        <end position="600"/>
    </location>
</feature>
<dbReference type="EC" id="4.2.2.-" evidence="6"/>
<dbReference type="PANTHER" id="PTHR37423">
    <property type="entry name" value="SOLUBLE LYTIC MUREIN TRANSGLYCOSYLASE-RELATED"/>
    <property type="match status" value="1"/>
</dbReference>
<dbReference type="Pfam" id="PF14718">
    <property type="entry name" value="SLT_L"/>
    <property type="match status" value="1"/>
</dbReference>